<sequence length="18" mass="1902">MLPATVLQSNALDTPFPS</sequence>
<reference evidence="1" key="1">
    <citation type="submission" date="2014-09" db="EMBL/GenBank/DDBJ databases">
        <authorList>
            <person name="Magalhaes I.L.F."/>
            <person name="Oliveira U."/>
            <person name="Santos F.R."/>
            <person name="Vidigal T.H.D.A."/>
            <person name="Brescovit A.D."/>
            <person name="Santos A.J."/>
        </authorList>
    </citation>
    <scope>NUCLEOTIDE SEQUENCE</scope>
    <source>
        <tissue evidence="1">Shoot tissue taken approximately 20 cm above the soil surface</tissue>
    </source>
</reference>
<dbReference type="EMBL" id="GBRH01233669">
    <property type="protein sequence ID" value="JAD64226.1"/>
    <property type="molecule type" value="Transcribed_RNA"/>
</dbReference>
<evidence type="ECO:0000313" key="1">
    <source>
        <dbReference type="EMBL" id="JAD64226.1"/>
    </source>
</evidence>
<protein>
    <submittedName>
        <fullName evidence="1">Uncharacterized protein</fullName>
    </submittedName>
</protein>
<reference evidence="1" key="2">
    <citation type="journal article" date="2015" name="Data Brief">
        <title>Shoot transcriptome of the giant reed, Arundo donax.</title>
        <authorList>
            <person name="Barrero R.A."/>
            <person name="Guerrero F.D."/>
            <person name="Moolhuijzen P."/>
            <person name="Goolsby J.A."/>
            <person name="Tidwell J."/>
            <person name="Bellgard S.E."/>
            <person name="Bellgard M.I."/>
        </authorList>
    </citation>
    <scope>NUCLEOTIDE SEQUENCE</scope>
    <source>
        <tissue evidence="1">Shoot tissue taken approximately 20 cm above the soil surface</tissue>
    </source>
</reference>
<dbReference type="AlphaFoldDB" id="A0A0A9BLH5"/>
<proteinExistence type="predicted"/>
<name>A0A0A9BLH5_ARUDO</name>
<organism evidence="1">
    <name type="scientific">Arundo donax</name>
    <name type="common">Giant reed</name>
    <name type="synonym">Donax arundinaceus</name>
    <dbReference type="NCBI Taxonomy" id="35708"/>
    <lineage>
        <taxon>Eukaryota</taxon>
        <taxon>Viridiplantae</taxon>
        <taxon>Streptophyta</taxon>
        <taxon>Embryophyta</taxon>
        <taxon>Tracheophyta</taxon>
        <taxon>Spermatophyta</taxon>
        <taxon>Magnoliopsida</taxon>
        <taxon>Liliopsida</taxon>
        <taxon>Poales</taxon>
        <taxon>Poaceae</taxon>
        <taxon>PACMAD clade</taxon>
        <taxon>Arundinoideae</taxon>
        <taxon>Arundineae</taxon>
        <taxon>Arundo</taxon>
    </lineage>
</organism>
<accession>A0A0A9BLH5</accession>